<gene>
    <name evidence="1" type="ORF">CLV32_2404</name>
</gene>
<accession>A0A4R6IG21</accession>
<reference evidence="1 2" key="1">
    <citation type="submission" date="2019-03" db="EMBL/GenBank/DDBJ databases">
        <title>Genomic Encyclopedia of Archaeal and Bacterial Type Strains, Phase II (KMG-II): from individual species to whole genera.</title>
        <authorList>
            <person name="Goeker M."/>
        </authorList>
    </citation>
    <scope>NUCLEOTIDE SEQUENCE [LARGE SCALE GENOMIC DNA]</scope>
    <source>
        <strain evidence="1 2">DSM 19034</strain>
    </source>
</reference>
<dbReference type="Proteomes" id="UP000295499">
    <property type="component" value="Unassembled WGS sequence"/>
</dbReference>
<proteinExistence type="predicted"/>
<dbReference type="RefSeq" id="WP_133555695.1">
    <property type="nucleotide sequence ID" value="NZ_SNWM01000003.1"/>
</dbReference>
<protein>
    <submittedName>
        <fullName evidence="1">Uncharacterized protein</fullName>
    </submittedName>
</protein>
<sequence>MQKFIFILFVLISTSIKSNAKTKTYLLTLNFESISSVMTVDTTSEFIILDKGYKPDISEIKLHVFEFGSNDTQMAFFGFADRSKRKLWQCVTDKQGSATITYFSRNSKEAAYLVVYFLNYSPAYIPLVKLKDRDVEITVKLKWQNEQAVH</sequence>
<organism evidence="1 2">
    <name type="scientific">Pedobacter duraquae</name>
    <dbReference type="NCBI Taxonomy" id="425511"/>
    <lineage>
        <taxon>Bacteria</taxon>
        <taxon>Pseudomonadati</taxon>
        <taxon>Bacteroidota</taxon>
        <taxon>Sphingobacteriia</taxon>
        <taxon>Sphingobacteriales</taxon>
        <taxon>Sphingobacteriaceae</taxon>
        <taxon>Pedobacter</taxon>
    </lineage>
</organism>
<dbReference type="AlphaFoldDB" id="A0A4R6IG21"/>
<dbReference type="EMBL" id="SNWM01000003">
    <property type="protein sequence ID" value="TDO21300.1"/>
    <property type="molecule type" value="Genomic_DNA"/>
</dbReference>
<name>A0A4R6IG21_9SPHI</name>
<evidence type="ECO:0000313" key="1">
    <source>
        <dbReference type="EMBL" id="TDO21300.1"/>
    </source>
</evidence>
<keyword evidence="2" id="KW-1185">Reference proteome</keyword>
<comment type="caution">
    <text evidence="1">The sequence shown here is derived from an EMBL/GenBank/DDBJ whole genome shotgun (WGS) entry which is preliminary data.</text>
</comment>
<evidence type="ECO:0000313" key="2">
    <source>
        <dbReference type="Proteomes" id="UP000295499"/>
    </source>
</evidence>